<evidence type="ECO:0000313" key="6">
    <source>
        <dbReference type="Proteomes" id="UP000010552"/>
    </source>
</evidence>
<dbReference type="InterPro" id="IPR013662">
    <property type="entry name" value="RIH_assoc-dom"/>
</dbReference>
<proteinExistence type="predicted"/>
<dbReference type="Pfam" id="PF06459">
    <property type="entry name" value="RR_TM4-6"/>
    <property type="match status" value="1"/>
</dbReference>
<dbReference type="GO" id="GO:0034704">
    <property type="term" value="C:calcium channel complex"/>
    <property type="evidence" value="ECO:0007669"/>
    <property type="project" value="TreeGrafter"/>
</dbReference>
<dbReference type="InParanoid" id="L5KNG3"/>
<keyword evidence="5" id="KW-0675">Receptor</keyword>
<dbReference type="GO" id="GO:0005219">
    <property type="term" value="F:ryanodine-sensitive calcium-release channel activity"/>
    <property type="evidence" value="ECO:0007669"/>
    <property type="project" value="InterPro"/>
</dbReference>
<keyword evidence="2" id="KW-0472">Membrane</keyword>
<feature type="region of interest" description="Disordered" evidence="1">
    <location>
        <begin position="1026"/>
        <end position="1082"/>
    </location>
</feature>
<dbReference type="GO" id="GO:0005790">
    <property type="term" value="C:smooth endoplasmic reticulum"/>
    <property type="evidence" value="ECO:0007669"/>
    <property type="project" value="TreeGrafter"/>
</dbReference>
<feature type="transmembrane region" description="Helical" evidence="2">
    <location>
        <begin position="1194"/>
        <end position="1217"/>
    </location>
</feature>
<accession>L5KNG3</accession>
<evidence type="ECO:0000259" key="4">
    <source>
        <dbReference type="Pfam" id="PF08454"/>
    </source>
</evidence>
<dbReference type="GO" id="GO:0033017">
    <property type="term" value="C:sarcoplasmic reticulum membrane"/>
    <property type="evidence" value="ECO:0007669"/>
    <property type="project" value="TreeGrafter"/>
</dbReference>
<protein>
    <submittedName>
        <fullName evidence="5">Ryanodine receptor 1</fullName>
    </submittedName>
</protein>
<evidence type="ECO:0000256" key="1">
    <source>
        <dbReference type="SAM" id="MobiDB-lite"/>
    </source>
</evidence>
<feature type="compositionally biased region" description="Pro residues" evidence="1">
    <location>
        <begin position="1058"/>
        <end position="1073"/>
    </location>
</feature>
<feature type="compositionally biased region" description="Gly residues" evidence="1">
    <location>
        <begin position="1147"/>
        <end position="1161"/>
    </location>
</feature>
<feature type="domain" description="RyR/IP3R Homology associated" evidence="4">
    <location>
        <begin position="668"/>
        <end position="783"/>
    </location>
</feature>
<feature type="region of interest" description="Disordered" evidence="1">
    <location>
        <begin position="275"/>
        <end position="296"/>
    </location>
</feature>
<dbReference type="GO" id="GO:0042383">
    <property type="term" value="C:sarcolemma"/>
    <property type="evidence" value="ECO:0007669"/>
    <property type="project" value="TreeGrafter"/>
</dbReference>
<evidence type="ECO:0000259" key="3">
    <source>
        <dbReference type="Pfam" id="PF06459"/>
    </source>
</evidence>
<dbReference type="InterPro" id="IPR015925">
    <property type="entry name" value="Ryanodine_IP3_receptor"/>
</dbReference>
<keyword evidence="6" id="KW-1185">Reference proteome</keyword>
<dbReference type="Proteomes" id="UP000010552">
    <property type="component" value="Unassembled WGS sequence"/>
</dbReference>
<evidence type="ECO:0000256" key="2">
    <source>
        <dbReference type="SAM" id="Phobius"/>
    </source>
</evidence>
<dbReference type="STRING" id="9402.L5KNG3"/>
<dbReference type="PANTHER" id="PTHR46399:SF10">
    <property type="entry name" value="RYANODINE RECEPTOR 1"/>
    <property type="match status" value="1"/>
</dbReference>
<dbReference type="PANTHER" id="PTHR46399">
    <property type="entry name" value="B30.2/SPRY DOMAIN-CONTAINING PROTEIN"/>
    <property type="match status" value="1"/>
</dbReference>
<feature type="compositionally biased region" description="Acidic residues" evidence="1">
    <location>
        <begin position="1026"/>
        <end position="1041"/>
    </location>
</feature>
<dbReference type="InterPro" id="IPR011992">
    <property type="entry name" value="EF-hand-dom_pair"/>
</dbReference>
<feature type="compositionally biased region" description="Basic and acidic residues" evidence="1">
    <location>
        <begin position="1042"/>
        <end position="1056"/>
    </location>
</feature>
<feature type="region of interest" description="Disordered" evidence="1">
    <location>
        <begin position="1134"/>
        <end position="1168"/>
    </location>
</feature>
<dbReference type="Pfam" id="PF08454">
    <property type="entry name" value="RIH_assoc"/>
    <property type="match status" value="1"/>
</dbReference>
<organism evidence="5 6">
    <name type="scientific">Pteropus alecto</name>
    <name type="common">Black flying fox</name>
    <dbReference type="NCBI Taxonomy" id="9402"/>
    <lineage>
        <taxon>Eukaryota</taxon>
        <taxon>Metazoa</taxon>
        <taxon>Chordata</taxon>
        <taxon>Craniata</taxon>
        <taxon>Vertebrata</taxon>
        <taxon>Euteleostomi</taxon>
        <taxon>Mammalia</taxon>
        <taxon>Eutheria</taxon>
        <taxon>Laurasiatheria</taxon>
        <taxon>Chiroptera</taxon>
        <taxon>Yinpterochiroptera</taxon>
        <taxon>Pteropodoidea</taxon>
        <taxon>Pteropodidae</taxon>
        <taxon>Pteropodinae</taxon>
        <taxon>Pteropus</taxon>
    </lineage>
</organism>
<keyword evidence="2" id="KW-0812">Transmembrane</keyword>
<keyword evidence="2" id="KW-1133">Transmembrane helix</keyword>
<dbReference type="GO" id="GO:0006874">
    <property type="term" value="P:intracellular calcium ion homeostasis"/>
    <property type="evidence" value="ECO:0007669"/>
    <property type="project" value="InterPro"/>
</dbReference>
<gene>
    <name evidence="5" type="ORF">PAL_GLEAN10001917</name>
</gene>
<dbReference type="InterPro" id="IPR009460">
    <property type="entry name" value="Ryanrecept_TM4-6"/>
</dbReference>
<reference evidence="6" key="1">
    <citation type="journal article" date="2013" name="Science">
        <title>Comparative analysis of bat genomes provides insight into the evolution of flight and immunity.</title>
        <authorList>
            <person name="Zhang G."/>
            <person name="Cowled C."/>
            <person name="Shi Z."/>
            <person name="Huang Z."/>
            <person name="Bishop-Lilly K.A."/>
            <person name="Fang X."/>
            <person name="Wynne J.W."/>
            <person name="Xiong Z."/>
            <person name="Baker M.L."/>
            <person name="Zhao W."/>
            <person name="Tachedjian M."/>
            <person name="Zhu Y."/>
            <person name="Zhou P."/>
            <person name="Jiang X."/>
            <person name="Ng J."/>
            <person name="Yang L."/>
            <person name="Wu L."/>
            <person name="Xiao J."/>
            <person name="Feng Y."/>
            <person name="Chen Y."/>
            <person name="Sun X."/>
            <person name="Zhang Y."/>
            <person name="Marsh G.A."/>
            <person name="Crameri G."/>
            <person name="Broder C.C."/>
            <person name="Frey K.G."/>
            <person name="Wang L.F."/>
            <person name="Wang J."/>
        </authorList>
    </citation>
    <scope>NUCLEOTIDE SEQUENCE [LARGE SCALE GENOMIC DNA]</scope>
</reference>
<dbReference type="SUPFAM" id="SSF47473">
    <property type="entry name" value="EF-hand"/>
    <property type="match status" value="1"/>
</dbReference>
<dbReference type="EMBL" id="KB030643">
    <property type="protein sequence ID" value="ELK12862.1"/>
    <property type="molecule type" value="Genomic_DNA"/>
</dbReference>
<dbReference type="GO" id="GO:0014808">
    <property type="term" value="P:release of sequestered calcium ion into cytosol by sarcoplasmic reticulum"/>
    <property type="evidence" value="ECO:0007669"/>
    <property type="project" value="TreeGrafter"/>
</dbReference>
<dbReference type="GO" id="GO:0030018">
    <property type="term" value="C:Z disc"/>
    <property type="evidence" value="ECO:0007669"/>
    <property type="project" value="TreeGrafter"/>
</dbReference>
<feature type="domain" description="Ryanodine Receptor TM 4-6" evidence="3">
    <location>
        <begin position="1029"/>
        <end position="1216"/>
    </location>
</feature>
<name>L5KNG3_PTEAL</name>
<evidence type="ECO:0000313" key="5">
    <source>
        <dbReference type="EMBL" id="ELK12862.1"/>
    </source>
</evidence>
<feature type="transmembrane region" description="Helical" evidence="2">
    <location>
        <begin position="1106"/>
        <end position="1126"/>
    </location>
</feature>
<sequence length="1354" mass="153321">MPVAFLEPQLNEYNACSVYTTKSPRERAILGLPNSVEEMCPDIPVLERLMADIRGLAESGARYTEMPHVIEITLPMLCSYLPRWWERGPEMPPPALPAGAPPPCTAVTSDHLNSLLGNILRIIVNNLGIDEASWMKRLAVFAQPIVSRARPELLHSHFIPTIGRLCKRAGKVVAEEEQLRLEAKAEAEEGEILVRDEFSVLCRDLYALYPLLIRYVDNNRAHWLTEPDPSAEELFRMVGEIFIYWSKSHNFKREEQNFVVQNEINNMSFLTADNKSKMAKSGGSDQERTKKKRRGDRYSVQTSLIVATLKKMLPIGLNMCAPTDQDLITLAKTRYALVEGSPSLRWQMALYRGLPGREEDADDPEKIVRRVQEVSAVLYHLEQIEHPYKSKKAVWHKLLSKQRRRAVVACFRMTPLYNLPTHRACNMFLESYKATWILTEDHSFEDRMIDDLSVSRGLPGNVGAERARAGGEAAHCTPPGAVLRIEEYGKGVLWLGQNKLDEDFLYMAYADIMAKSCHLEEGAENSEAEEEAEVSFEVGGIRSPAGLALPQEKEMEKQRLLYQQARLHNRGAAEMVLQMISACKGETGAMVSSTLKLGISILNGGNADVQQKMLDYLKDKKEVGFFQSIQALMQTCSVLDLNAFERQNKAEGLGMVNEDGTGEKVMADDEFTQDLFRFLQLLCEGHNNDFQNYLRTQTGNTTTINIIICTVDYLLRLQESISDFYWYYSGKDVIEEQGKRNFSKAMSVAKQVFNSLTEYIQGPCTGNQQSLAHSRLWDAVVGFLHVFAHMMMKLAQDSSQIELLKELLDLQKDMVVMLLSLLEGNVVNGMIARQMVDMLVESSSNVEMILKFFDMFLKLKDIVGSEAFQDYVTDPRGLISKKDFQKAMDSQKQFTGPEIQFLLSCSEADENEMINCEEFANRFQEPAREIGFNVAVLLTNLSEHVPHDPRLRNFLELAESILEYFRPYLGRIEIMGASRRIERIYFEISETNRAQWEMPQVKESKRQFIFDVVNEGGESEKMELFVDGEEEEVPPEPEPEPEPEKTDAENGEKEDVPEPPPEPPKKTAPPPPPPKKEEAGGGGLEFWGELEVQRVKFLNYLSRNFYTLRFLALFLAFAINFILLFYKVSDSPPGEDDMEGSAAGDLAGAGSGGGSGWGSGVGEEAEDDEDENMVYYFLEESTGYMEPALRCLSLLHTLVAFLCIIGYNCLKVPLVIFKREKELARKLEFDGLYITEQPEDDDVKGQWNRLVLNTPSFPSNYWDKFVKRKVLDKHGDIFGRERIAELLGMDLATLEITAHNERKPAPPPGLLTWLMSIDVKYQIWKFGVIFTDNVRRGLQGSGLRSTESSTPRCP</sequence>
<dbReference type="GO" id="GO:0006941">
    <property type="term" value="P:striated muscle contraction"/>
    <property type="evidence" value="ECO:0007669"/>
    <property type="project" value="TreeGrafter"/>
</dbReference>